<dbReference type="GO" id="GO:0030154">
    <property type="term" value="P:cell differentiation"/>
    <property type="evidence" value="ECO:0007669"/>
    <property type="project" value="TreeGrafter"/>
</dbReference>
<dbReference type="Gramene" id="CDP04400">
    <property type="protein sequence ID" value="CDP04400"/>
    <property type="gene ID" value="GSCOC_T00017777001"/>
</dbReference>
<dbReference type="SUPFAM" id="SSF46689">
    <property type="entry name" value="Homeodomain-like"/>
    <property type="match status" value="1"/>
</dbReference>
<dbReference type="Pfam" id="PF00249">
    <property type="entry name" value="Myb_DNA-binding"/>
    <property type="match status" value="1"/>
</dbReference>
<reference evidence="6" key="1">
    <citation type="journal article" date="2014" name="Science">
        <title>The coffee genome provides insight into the convergent evolution of caffeine biosynthesis.</title>
        <authorList>
            <person name="Denoeud F."/>
            <person name="Carretero-Paulet L."/>
            <person name="Dereeper A."/>
            <person name="Droc G."/>
            <person name="Guyot R."/>
            <person name="Pietrella M."/>
            <person name="Zheng C."/>
            <person name="Alberti A."/>
            <person name="Anthony F."/>
            <person name="Aprea G."/>
            <person name="Aury J.M."/>
            <person name="Bento P."/>
            <person name="Bernard M."/>
            <person name="Bocs S."/>
            <person name="Campa C."/>
            <person name="Cenci A."/>
            <person name="Combes M.C."/>
            <person name="Crouzillat D."/>
            <person name="Da Silva C."/>
            <person name="Daddiego L."/>
            <person name="De Bellis F."/>
            <person name="Dussert S."/>
            <person name="Garsmeur O."/>
            <person name="Gayraud T."/>
            <person name="Guignon V."/>
            <person name="Jahn K."/>
            <person name="Jamilloux V."/>
            <person name="Joet T."/>
            <person name="Labadie K."/>
            <person name="Lan T."/>
            <person name="Leclercq J."/>
            <person name="Lepelley M."/>
            <person name="Leroy T."/>
            <person name="Li L.T."/>
            <person name="Librado P."/>
            <person name="Lopez L."/>
            <person name="Munoz A."/>
            <person name="Noel B."/>
            <person name="Pallavicini A."/>
            <person name="Perrotta G."/>
            <person name="Poncet V."/>
            <person name="Pot D."/>
            <person name="Priyono X."/>
            <person name="Rigoreau M."/>
            <person name="Rouard M."/>
            <person name="Rozas J."/>
            <person name="Tranchant-Dubreuil C."/>
            <person name="VanBuren R."/>
            <person name="Zhang Q."/>
            <person name="Andrade A.C."/>
            <person name="Argout X."/>
            <person name="Bertrand B."/>
            <person name="de Kochko A."/>
            <person name="Graziosi G."/>
            <person name="Henry R.J."/>
            <person name="Jayarama X."/>
            <person name="Ming R."/>
            <person name="Nagai C."/>
            <person name="Rounsley S."/>
            <person name="Sankoff D."/>
            <person name="Giuliano G."/>
            <person name="Albert V.A."/>
            <person name="Wincker P."/>
            <person name="Lashermes P."/>
        </authorList>
    </citation>
    <scope>NUCLEOTIDE SEQUENCE [LARGE SCALE GENOMIC DNA]</scope>
    <source>
        <strain evidence="6">cv. DH200-94</strain>
    </source>
</reference>
<dbReference type="PhylomeDB" id="A0A068U783"/>
<dbReference type="Proteomes" id="UP000295252">
    <property type="component" value="Chromosome XI"/>
</dbReference>
<dbReference type="GO" id="GO:0005634">
    <property type="term" value="C:nucleus"/>
    <property type="evidence" value="ECO:0007669"/>
    <property type="project" value="UniProtKB-SubCell"/>
</dbReference>
<sequence length="90" mass="10227">MADSHRTRVDGNDKVEKGTASIEIFLSMAKGTIKRRESKPEFSEDEEMLMARMYRLVGPSRWALIAGRIPGRTPQEMEKYFTSKNASTSN</sequence>
<dbReference type="AlphaFoldDB" id="A0A068U783"/>
<dbReference type="CDD" id="cd00167">
    <property type="entry name" value="SANT"/>
    <property type="match status" value="1"/>
</dbReference>
<accession>A0A068U783</accession>
<evidence type="ECO:0000259" key="4">
    <source>
        <dbReference type="PROSITE" id="PS50090"/>
    </source>
</evidence>
<keyword evidence="3" id="KW-0539">Nucleus</keyword>
<gene>
    <name evidence="5" type="ORF">GSCOC_T00017777001</name>
</gene>
<dbReference type="PROSITE" id="PS50090">
    <property type="entry name" value="MYB_LIKE"/>
    <property type="match status" value="1"/>
</dbReference>
<keyword evidence="6" id="KW-1185">Reference proteome</keyword>
<dbReference type="InterPro" id="IPR009057">
    <property type="entry name" value="Homeodomain-like_sf"/>
</dbReference>
<dbReference type="GO" id="GO:0006355">
    <property type="term" value="P:regulation of DNA-templated transcription"/>
    <property type="evidence" value="ECO:0007669"/>
    <property type="project" value="TreeGrafter"/>
</dbReference>
<dbReference type="STRING" id="49390.A0A068U783"/>
<evidence type="ECO:0000256" key="3">
    <source>
        <dbReference type="ARBA" id="ARBA00023242"/>
    </source>
</evidence>
<proteinExistence type="predicted"/>
<feature type="domain" description="Myb-like" evidence="4">
    <location>
        <begin position="34"/>
        <end position="85"/>
    </location>
</feature>
<evidence type="ECO:0000313" key="5">
    <source>
        <dbReference type="EMBL" id="CDP04400.1"/>
    </source>
</evidence>
<organism evidence="5 6">
    <name type="scientific">Coffea canephora</name>
    <name type="common">Robusta coffee</name>
    <dbReference type="NCBI Taxonomy" id="49390"/>
    <lineage>
        <taxon>Eukaryota</taxon>
        <taxon>Viridiplantae</taxon>
        <taxon>Streptophyta</taxon>
        <taxon>Embryophyta</taxon>
        <taxon>Tracheophyta</taxon>
        <taxon>Spermatophyta</taxon>
        <taxon>Magnoliopsida</taxon>
        <taxon>eudicotyledons</taxon>
        <taxon>Gunneridae</taxon>
        <taxon>Pentapetalae</taxon>
        <taxon>asterids</taxon>
        <taxon>lamiids</taxon>
        <taxon>Gentianales</taxon>
        <taxon>Rubiaceae</taxon>
        <taxon>Ixoroideae</taxon>
        <taxon>Gardenieae complex</taxon>
        <taxon>Bertiereae - Coffeeae clade</taxon>
        <taxon>Coffeeae</taxon>
        <taxon>Coffea</taxon>
    </lineage>
</organism>
<dbReference type="SMART" id="SM00717">
    <property type="entry name" value="SANT"/>
    <property type="match status" value="1"/>
</dbReference>
<evidence type="ECO:0000256" key="2">
    <source>
        <dbReference type="ARBA" id="ARBA00023125"/>
    </source>
</evidence>
<keyword evidence="2" id="KW-0238">DNA-binding</keyword>
<dbReference type="GO" id="GO:0000976">
    <property type="term" value="F:transcription cis-regulatory region binding"/>
    <property type="evidence" value="ECO:0007669"/>
    <property type="project" value="TreeGrafter"/>
</dbReference>
<protein>
    <recommendedName>
        <fullName evidence="4">Myb-like domain-containing protein</fullName>
    </recommendedName>
</protein>
<dbReference type="InterPro" id="IPR015495">
    <property type="entry name" value="Myb_TF_plants"/>
</dbReference>
<dbReference type="InterPro" id="IPR001005">
    <property type="entry name" value="SANT/Myb"/>
</dbReference>
<dbReference type="OMA" id="LMARMYR"/>
<dbReference type="Gene3D" id="1.10.10.60">
    <property type="entry name" value="Homeodomain-like"/>
    <property type="match status" value="1"/>
</dbReference>
<dbReference type="InParanoid" id="A0A068U783"/>
<dbReference type="OrthoDB" id="2143914at2759"/>
<comment type="subcellular location">
    <subcellularLocation>
        <location evidence="1">Nucleus</location>
    </subcellularLocation>
</comment>
<dbReference type="PANTHER" id="PTHR47998:SF3">
    <property type="entry name" value="TRANSCRIPTION FACTOR TRY-LIKE"/>
    <property type="match status" value="1"/>
</dbReference>
<dbReference type="EMBL" id="HG739096">
    <property type="protein sequence ID" value="CDP04400.1"/>
    <property type="molecule type" value="Genomic_DNA"/>
</dbReference>
<name>A0A068U783_COFCA</name>
<evidence type="ECO:0000313" key="6">
    <source>
        <dbReference type="Proteomes" id="UP000295252"/>
    </source>
</evidence>
<dbReference type="PANTHER" id="PTHR47998">
    <property type="entry name" value="TRANSCRIPTION FACTOR MYB51-LIKE ISOFORM X1"/>
    <property type="match status" value="1"/>
</dbReference>
<evidence type="ECO:0000256" key="1">
    <source>
        <dbReference type="ARBA" id="ARBA00004123"/>
    </source>
</evidence>